<keyword evidence="11" id="KW-1185">Reference proteome</keyword>
<dbReference type="InterPro" id="IPR002524">
    <property type="entry name" value="Cation_efflux"/>
</dbReference>
<gene>
    <name evidence="10" type="ORF">OKA05_18195</name>
</gene>
<keyword evidence="5 7" id="KW-1133">Transmembrane helix</keyword>
<feature type="transmembrane region" description="Helical" evidence="7">
    <location>
        <begin position="21"/>
        <end position="46"/>
    </location>
</feature>
<comment type="caution">
    <text evidence="10">The sequence shown here is derived from an EMBL/GenBank/DDBJ whole genome shotgun (WGS) entry which is preliminary data.</text>
</comment>
<reference evidence="10 11" key="1">
    <citation type="submission" date="2022-10" db="EMBL/GenBank/DDBJ databases">
        <title>Luteolibacter arcticus strain CCTCC AB 2014275, whole genome shotgun sequencing project.</title>
        <authorList>
            <person name="Zhao G."/>
            <person name="Shen L."/>
        </authorList>
    </citation>
    <scope>NUCLEOTIDE SEQUENCE [LARGE SCALE GENOMIC DNA]</scope>
    <source>
        <strain evidence="10 11">CCTCC AB 2014275</strain>
    </source>
</reference>
<dbReference type="EMBL" id="JAPDDT010000008">
    <property type="protein sequence ID" value="MCW1924502.1"/>
    <property type="molecule type" value="Genomic_DNA"/>
</dbReference>
<evidence type="ECO:0000256" key="6">
    <source>
        <dbReference type="ARBA" id="ARBA00023136"/>
    </source>
</evidence>
<dbReference type="SUPFAM" id="SSF160240">
    <property type="entry name" value="Cation efflux protein cytoplasmic domain-like"/>
    <property type="match status" value="1"/>
</dbReference>
<organism evidence="10 11">
    <name type="scientific">Luteolibacter arcticus</name>
    <dbReference type="NCBI Taxonomy" id="1581411"/>
    <lineage>
        <taxon>Bacteria</taxon>
        <taxon>Pseudomonadati</taxon>
        <taxon>Verrucomicrobiota</taxon>
        <taxon>Verrucomicrobiia</taxon>
        <taxon>Verrucomicrobiales</taxon>
        <taxon>Verrucomicrobiaceae</taxon>
        <taxon>Luteolibacter</taxon>
    </lineage>
</organism>
<evidence type="ECO:0000256" key="5">
    <source>
        <dbReference type="ARBA" id="ARBA00022989"/>
    </source>
</evidence>
<dbReference type="SUPFAM" id="SSF161111">
    <property type="entry name" value="Cation efflux protein transmembrane domain-like"/>
    <property type="match status" value="1"/>
</dbReference>
<dbReference type="InterPro" id="IPR027469">
    <property type="entry name" value="Cation_efflux_TMD_sf"/>
</dbReference>
<dbReference type="Gene3D" id="1.20.1510.10">
    <property type="entry name" value="Cation efflux protein transmembrane domain"/>
    <property type="match status" value="1"/>
</dbReference>
<dbReference type="NCBIfam" id="TIGR01297">
    <property type="entry name" value="CDF"/>
    <property type="match status" value="1"/>
</dbReference>
<accession>A0ABT3GLV2</accession>
<dbReference type="InterPro" id="IPR050291">
    <property type="entry name" value="CDF_Transporter"/>
</dbReference>
<evidence type="ECO:0000259" key="9">
    <source>
        <dbReference type="Pfam" id="PF16916"/>
    </source>
</evidence>
<proteinExistence type="inferred from homology"/>
<evidence type="ECO:0000256" key="2">
    <source>
        <dbReference type="ARBA" id="ARBA00008114"/>
    </source>
</evidence>
<dbReference type="Proteomes" id="UP001320876">
    <property type="component" value="Unassembled WGS sequence"/>
</dbReference>
<feature type="transmembrane region" description="Helical" evidence="7">
    <location>
        <begin position="52"/>
        <end position="70"/>
    </location>
</feature>
<dbReference type="InterPro" id="IPR058533">
    <property type="entry name" value="Cation_efflux_TM"/>
</dbReference>
<dbReference type="Gene3D" id="3.30.70.1350">
    <property type="entry name" value="Cation efflux protein, cytoplasmic domain"/>
    <property type="match status" value="1"/>
</dbReference>
<sequence>MSPKQSELSALSEDQSQVMTLSLVVAVVLLVAKVVAAAITGSSAIYSDAAESVTHVLAVAFAAWALRLAYKPSDETHHFGHDKVAFISSGFEGAMISAAALLIVYDAGRQALASTAIESMGIGMILTGAAAAVNLVLGTSLLRVGKKRNSPVLRANGQHVLADVWTSIAVLVALALVHFTGWRGWDPVCAVLAGGKLLWTGWRLMRESFGGLMDEADLTVEKELRDLLDAGCAPHGLSYHNLRHRHSGRTHWVEFHLVFPDETDLGEAHEIATALEGRVANLLGNDVRVISHLEPRSAEHREEPWELR</sequence>
<protein>
    <submittedName>
        <fullName evidence="10">Cation diffusion facilitator family transporter</fullName>
    </submittedName>
</protein>
<evidence type="ECO:0000313" key="11">
    <source>
        <dbReference type="Proteomes" id="UP001320876"/>
    </source>
</evidence>
<comment type="subcellular location">
    <subcellularLocation>
        <location evidence="1">Membrane</location>
        <topology evidence="1">Multi-pass membrane protein</topology>
    </subcellularLocation>
</comment>
<keyword evidence="4 7" id="KW-0812">Transmembrane</keyword>
<dbReference type="PANTHER" id="PTHR43840:SF15">
    <property type="entry name" value="MITOCHONDRIAL METAL TRANSPORTER 1-RELATED"/>
    <property type="match status" value="1"/>
</dbReference>
<dbReference type="RefSeq" id="WP_264488609.1">
    <property type="nucleotide sequence ID" value="NZ_JAPDDT010000008.1"/>
</dbReference>
<dbReference type="InterPro" id="IPR027470">
    <property type="entry name" value="Cation_efflux_CTD"/>
</dbReference>
<feature type="transmembrane region" description="Helical" evidence="7">
    <location>
        <begin position="82"/>
        <end position="105"/>
    </location>
</feature>
<feature type="transmembrane region" description="Helical" evidence="7">
    <location>
        <begin position="160"/>
        <end position="179"/>
    </location>
</feature>
<feature type="domain" description="Cation efflux protein cytoplasmic" evidence="9">
    <location>
        <begin position="234"/>
        <end position="295"/>
    </location>
</feature>
<dbReference type="Pfam" id="PF01545">
    <property type="entry name" value="Cation_efflux"/>
    <property type="match status" value="1"/>
</dbReference>
<dbReference type="Pfam" id="PF16916">
    <property type="entry name" value="ZT_dimer"/>
    <property type="match status" value="1"/>
</dbReference>
<dbReference type="InterPro" id="IPR036837">
    <property type="entry name" value="Cation_efflux_CTD_sf"/>
</dbReference>
<evidence type="ECO:0000259" key="8">
    <source>
        <dbReference type="Pfam" id="PF01545"/>
    </source>
</evidence>
<name>A0ABT3GLV2_9BACT</name>
<keyword evidence="6 7" id="KW-0472">Membrane</keyword>
<evidence type="ECO:0000256" key="4">
    <source>
        <dbReference type="ARBA" id="ARBA00022692"/>
    </source>
</evidence>
<evidence type="ECO:0000256" key="7">
    <source>
        <dbReference type="SAM" id="Phobius"/>
    </source>
</evidence>
<dbReference type="PANTHER" id="PTHR43840">
    <property type="entry name" value="MITOCHONDRIAL METAL TRANSPORTER 1-RELATED"/>
    <property type="match status" value="1"/>
</dbReference>
<comment type="similarity">
    <text evidence="2">Belongs to the cation diffusion facilitator (CDF) transporter (TC 2.A.4) family.</text>
</comment>
<feature type="transmembrane region" description="Helical" evidence="7">
    <location>
        <begin position="117"/>
        <end position="139"/>
    </location>
</feature>
<evidence type="ECO:0000256" key="3">
    <source>
        <dbReference type="ARBA" id="ARBA00022448"/>
    </source>
</evidence>
<evidence type="ECO:0000313" key="10">
    <source>
        <dbReference type="EMBL" id="MCW1924502.1"/>
    </source>
</evidence>
<evidence type="ECO:0000256" key="1">
    <source>
        <dbReference type="ARBA" id="ARBA00004141"/>
    </source>
</evidence>
<keyword evidence="3" id="KW-0813">Transport</keyword>
<feature type="domain" description="Cation efflux protein transmembrane" evidence="8">
    <location>
        <begin position="20"/>
        <end position="213"/>
    </location>
</feature>